<keyword evidence="2" id="KW-0732">Signal</keyword>
<dbReference type="Pfam" id="PF05593">
    <property type="entry name" value="RHS_repeat"/>
    <property type="match status" value="4"/>
</dbReference>
<reference evidence="4" key="1">
    <citation type="journal article" date="2014" name="Int. J. Syst. Evol. Microbiol.">
        <title>Complete genome sequence of Corynebacterium casei LMG S-19264T (=DSM 44701T), isolated from a smear-ripened cheese.</title>
        <authorList>
            <consortium name="US DOE Joint Genome Institute (JGI-PGF)"/>
            <person name="Walter F."/>
            <person name="Albersmeier A."/>
            <person name="Kalinowski J."/>
            <person name="Ruckert C."/>
        </authorList>
    </citation>
    <scope>NUCLEOTIDE SEQUENCE</scope>
    <source>
        <strain evidence="4">CGMCC 1.15758</strain>
    </source>
</reference>
<dbReference type="InterPro" id="IPR050708">
    <property type="entry name" value="T6SS_VgrG/RHS"/>
</dbReference>
<dbReference type="NCBIfam" id="TIGR01643">
    <property type="entry name" value="YD_repeat_2x"/>
    <property type="match status" value="6"/>
</dbReference>
<sequence length="1069" mass="118251">MIPMYYNKSILGLMACLGFFLSCANATTSSYDFSYATDHTNITLPLGEQKTVYYHSFHGRKLIDKVEQSTPDGKHKKTTQYVYDAAGYPQKVIFANGSITETNYSADGLLAAKTAFAHTPLSLTTHYTWSDRRLPLTISSSNGLDTVFSYNTRQRPLTITTTDGHIRQVWQYTYDDHALVLTAQSPFSDPAHVIQYTHDAQGNLSKVVNELGHVTTYDQYDEVGDLLSKTDANGVRTTLSYSPMRLLLTQHVADHLTRYSYDGNRHLSSITSAEGIKTQYVYNYWKDLKEVINANNDQLKQTIDPMGNVIERVIIDSSGNTVFKISYAYNSLNQLQSITDANGNSTSFEYDISGNVIKTTNAKGDATNNQYNIQKKVAQTKNALSSVSNMTYDPSGNVTSISDYNGNITNYQYNAFNQLTEVNSPDKGKTVYNYNDKGQLSTQTDANGITLGYAYDQLNRVTEVSHNSTPVIQYGYDQGQYGIGRLSSVKNQSSEIDNSYDAFGGIIKQRYIIDGNPYDVSYSYNKDEVVSSITYPSGLQVNFTRDKVGNINGITASDKGTQSTIASNVSYLPFGAMKSLSFGNGSQLTRTYDKAYQLTQQTVSGVADDSYVYDKLGNITRFVSKDDPTKSKDYAYDAIERLTSMKSQLETQNFSYDANGNRLTYTNSKDGQTEAISYQYDKATNKLQSYQDTTANGVSYDNNGNITRLGDMRFSYDVFNNLTEVKKDNKGSHESKESKEIASYQYSPNNQRVLKTVNGNKTVFIYDITGKLIEVRSKDTLIDIIYLNGEPIAQLVNGATYYFVNDALGTPEYLTGQNGQKQWSGNINPFAVNATGQVQQDIRFSGQLNDSETGLVYNNARAYVPFLGRYLQADPLGLASGSLNNYVYVGNNPVNLVDPMGLSAMDHVRNFANGFDDTTSFGLTNFGADKGYSLSYNIGSFAAMTAGIFYGATEVRAFNALRQMLTPRAVSEIEQATKTGAICANGAENIATYSKLKNQLKSESASSPFTSTGGLTSAALNNSNVIYYSAKLKNPSIPKGFGKYKTETFQSASGDFKVHYYTQLGKQNF</sequence>
<evidence type="ECO:0000256" key="2">
    <source>
        <dbReference type="SAM" id="SignalP"/>
    </source>
</evidence>
<feature type="signal peptide" evidence="2">
    <location>
        <begin position="1"/>
        <end position="26"/>
    </location>
</feature>
<dbReference type="InterPro" id="IPR022385">
    <property type="entry name" value="Rhs_assc_core"/>
</dbReference>
<dbReference type="Proteomes" id="UP000636949">
    <property type="component" value="Unassembled WGS sequence"/>
</dbReference>
<reference evidence="4" key="2">
    <citation type="submission" date="2020-09" db="EMBL/GenBank/DDBJ databases">
        <authorList>
            <person name="Sun Q."/>
            <person name="Zhou Y."/>
        </authorList>
    </citation>
    <scope>NUCLEOTIDE SEQUENCE</scope>
    <source>
        <strain evidence="4">CGMCC 1.15758</strain>
    </source>
</reference>
<dbReference type="InterPro" id="IPR056823">
    <property type="entry name" value="TEN-like_YD-shell"/>
</dbReference>
<evidence type="ECO:0000259" key="3">
    <source>
        <dbReference type="Pfam" id="PF25023"/>
    </source>
</evidence>
<dbReference type="Pfam" id="PF25023">
    <property type="entry name" value="TEN_YD-shell"/>
    <property type="match status" value="1"/>
</dbReference>
<keyword evidence="5" id="KW-1185">Reference proteome</keyword>
<dbReference type="NCBIfam" id="TIGR03696">
    <property type="entry name" value="Rhs_assc_core"/>
    <property type="match status" value="1"/>
</dbReference>
<dbReference type="EMBL" id="BMJS01000004">
    <property type="protein sequence ID" value="GGF91112.1"/>
    <property type="molecule type" value="Genomic_DNA"/>
</dbReference>
<name>A0A8J3E7C7_9GAMM</name>
<dbReference type="PANTHER" id="PTHR32305:SF15">
    <property type="entry name" value="PROTEIN RHSA-RELATED"/>
    <property type="match status" value="1"/>
</dbReference>
<dbReference type="OrthoDB" id="5624979at2"/>
<dbReference type="PANTHER" id="PTHR32305">
    <property type="match status" value="1"/>
</dbReference>
<feature type="domain" description="Teneurin-like YD-shell" evidence="3">
    <location>
        <begin position="586"/>
        <end position="874"/>
    </location>
</feature>
<organism evidence="4 5">
    <name type="scientific">Cysteiniphilum litorale</name>
    <dbReference type="NCBI Taxonomy" id="2056700"/>
    <lineage>
        <taxon>Bacteria</taxon>
        <taxon>Pseudomonadati</taxon>
        <taxon>Pseudomonadota</taxon>
        <taxon>Gammaproteobacteria</taxon>
        <taxon>Thiotrichales</taxon>
        <taxon>Fastidiosibacteraceae</taxon>
        <taxon>Cysteiniphilum</taxon>
    </lineage>
</organism>
<dbReference type="InterPro" id="IPR006530">
    <property type="entry name" value="YD"/>
</dbReference>
<gene>
    <name evidence="4" type="ORF">GCM10010995_05500</name>
</gene>
<proteinExistence type="predicted"/>
<protein>
    <recommendedName>
        <fullName evidence="3">Teneurin-like YD-shell domain-containing protein</fullName>
    </recommendedName>
</protein>
<keyword evidence="1" id="KW-0677">Repeat</keyword>
<dbReference type="Gene3D" id="3.90.930.1">
    <property type="match status" value="1"/>
</dbReference>
<feature type="chain" id="PRO_5035220165" description="Teneurin-like YD-shell domain-containing protein" evidence="2">
    <location>
        <begin position="27"/>
        <end position="1069"/>
    </location>
</feature>
<dbReference type="Gene3D" id="2.180.10.10">
    <property type="entry name" value="RHS repeat-associated core"/>
    <property type="match status" value="2"/>
</dbReference>
<evidence type="ECO:0000313" key="5">
    <source>
        <dbReference type="Proteomes" id="UP000636949"/>
    </source>
</evidence>
<dbReference type="AlphaFoldDB" id="A0A8J3E7C7"/>
<evidence type="ECO:0000256" key="1">
    <source>
        <dbReference type="ARBA" id="ARBA00022737"/>
    </source>
</evidence>
<accession>A0A8J3E7C7</accession>
<comment type="caution">
    <text evidence="4">The sequence shown here is derived from an EMBL/GenBank/DDBJ whole genome shotgun (WGS) entry which is preliminary data.</text>
</comment>
<dbReference type="InterPro" id="IPR031325">
    <property type="entry name" value="RHS_repeat"/>
</dbReference>
<evidence type="ECO:0000313" key="4">
    <source>
        <dbReference type="EMBL" id="GGF91112.1"/>
    </source>
</evidence>